<feature type="transmembrane region" description="Helical" evidence="1">
    <location>
        <begin position="34"/>
        <end position="51"/>
    </location>
</feature>
<gene>
    <name evidence="2" type="ORF">ACFQB0_12560</name>
</gene>
<dbReference type="RefSeq" id="WP_386732153.1">
    <property type="nucleotide sequence ID" value="NZ_JBHSTP010000003.1"/>
</dbReference>
<dbReference type="EMBL" id="JBHSTP010000003">
    <property type="protein sequence ID" value="MFC6356940.1"/>
    <property type="molecule type" value="Genomic_DNA"/>
</dbReference>
<reference evidence="3" key="1">
    <citation type="journal article" date="2019" name="Int. J. Syst. Evol. Microbiol.">
        <title>The Global Catalogue of Microorganisms (GCM) 10K type strain sequencing project: providing services to taxonomists for standard genome sequencing and annotation.</title>
        <authorList>
            <consortium name="The Broad Institute Genomics Platform"/>
            <consortium name="The Broad Institute Genome Sequencing Center for Infectious Disease"/>
            <person name="Wu L."/>
            <person name="Ma J."/>
        </authorList>
    </citation>
    <scope>NUCLEOTIDE SEQUENCE [LARGE SCALE GENOMIC DNA]</scope>
    <source>
        <strain evidence="3">CCUG 43304</strain>
    </source>
</reference>
<keyword evidence="1" id="KW-0812">Transmembrane</keyword>
<organism evidence="2 3">
    <name type="scientific">Luethyella okanaganae</name>
    <dbReference type="NCBI Taxonomy" id="69372"/>
    <lineage>
        <taxon>Bacteria</taxon>
        <taxon>Bacillati</taxon>
        <taxon>Actinomycetota</taxon>
        <taxon>Actinomycetes</taxon>
        <taxon>Micrococcales</taxon>
        <taxon>Microbacteriaceae</taxon>
        <taxon>Luethyella</taxon>
    </lineage>
</organism>
<feature type="transmembrane region" description="Helical" evidence="1">
    <location>
        <begin position="58"/>
        <end position="77"/>
    </location>
</feature>
<dbReference type="Proteomes" id="UP001596306">
    <property type="component" value="Unassembled WGS sequence"/>
</dbReference>
<keyword evidence="1" id="KW-1133">Transmembrane helix</keyword>
<evidence type="ECO:0000256" key="1">
    <source>
        <dbReference type="SAM" id="Phobius"/>
    </source>
</evidence>
<feature type="transmembrane region" description="Helical" evidence="1">
    <location>
        <begin position="83"/>
        <end position="107"/>
    </location>
</feature>
<evidence type="ECO:0000313" key="2">
    <source>
        <dbReference type="EMBL" id="MFC6356940.1"/>
    </source>
</evidence>
<proteinExistence type="predicted"/>
<keyword evidence="1" id="KW-0472">Membrane</keyword>
<evidence type="ECO:0000313" key="3">
    <source>
        <dbReference type="Proteomes" id="UP001596306"/>
    </source>
</evidence>
<name>A0ABW1VIN9_9MICO</name>
<feature type="transmembrane region" description="Helical" evidence="1">
    <location>
        <begin position="119"/>
        <end position="138"/>
    </location>
</feature>
<feature type="transmembrane region" description="Helical" evidence="1">
    <location>
        <begin position="144"/>
        <end position="163"/>
    </location>
</feature>
<sequence>MTAWTDPIAPSGPPVPVEPTSSLPLRWGGYRGRWWTGLVCVALGIASVQLTSTFSLGFLLAGTALQAVGWLALPAAGWRRALVLLPCLFTSWLVIGGAGFAVFYAVFAASWLLVRHRPLLSWIALALPIATGLLLRVSPHEYRWNMISFTLGAAAVVSSAWLARAISRHFPGKTR</sequence>
<accession>A0ABW1VIN9</accession>
<keyword evidence="3" id="KW-1185">Reference proteome</keyword>
<comment type="caution">
    <text evidence="2">The sequence shown here is derived from an EMBL/GenBank/DDBJ whole genome shotgun (WGS) entry which is preliminary data.</text>
</comment>
<protein>
    <submittedName>
        <fullName evidence="2">Uncharacterized protein</fullName>
    </submittedName>
</protein>